<keyword evidence="2" id="KW-1185">Reference proteome</keyword>
<reference evidence="1" key="1">
    <citation type="submission" date="2020-05" db="EMBL/GenBank/DDBJ databases">
        <title>Genomic Encyclopedia of Type Strains, Phase IV (KMG-V): Genome sequencing to study the core and pangenomes of soil and plant-associated prokaryotes.</title>
        <authorList>
            <person name="Whitman W."/>
        </authorList>
    </citation>
    <scope>NUCLEOTIDE SEQUENCE</scope>
    <source>
        <strain evidence="1">16F</strain>
    </source>
</reference>
<gene>
    <name evidence="1" type="ORF">HNQ03_003271</name>
</gene>
<dbReference type="EMBL" id="JABSNO010000056">
    <property type="protein sequence ID" value="NRS94165.1"/>
    <property type="molecule type" value="Genomic_DNA"/>
</dbReference>
<dbReference type="Proteomes" id="UP000610746">
    <property type="component" value="Unassembled WGS sequence"/>
</dbReference>
<name>A0A8J8GDX7_9FLAO</name>
<comment type="caution">
    <text evidence="1">The sequence shown here is derived from an EMBL/GenBank/DDBJ whole genome shotgun (WGS) entry which is preliminary data.</text>
</comment>
<dbReference type="AlphaFoldDB" id="A0A8J8GDX7"/>
<sequence length="198" mass="23509">MIENLYFFFRINNQSLKMFPLRFLLLIFYFFFLMTYAQNKVDSHSFRLSDEINISEGVILYDYTSPNIPDREEKRKDKTATKKSHSKTISEQVSEHKIAKIKKAKDNQEKSNDNIYYNSFYAQDLQSKSLIDYTFQYGKMATTISANKILISKSFPIYVLQSFFYQAKKQINYHILSYLQFGKYNNSSLRAPPFIYVI</sequence>
<accession>A0A8J8GDX7</accession>
<evidence type="ECO:0000313" key="2">
    <source>
        <dbReference type="Proteomes" id="UP000610746"/>
    </source>
</evidence>
<proteinExistence type="predicted"/>
<evidence type="ECO:0000313" key="1">
    <source>
        <dbReference type="EMBL" id="NRS94165.1"/>
    </source>
</evidence>
<dbReference type="RefSeq" id="WP_173780682.1">
    <property type="nucleotide sequence ID" value="NZ_JABSNO010000056.1"/>
</dbReference>
<protein>
    <submittedName>
        <fullName evidence="1">Uncharacterized protein</fullName>
    </submittedName>
</protein>
<organism evidence="1 2">
    <name type="scientific">Frigoriflavimonas asaccharolytica</name>
    <dbReference type="NCBI Taxonomy" id="2735899"/>
    <lineage>
        <taxon>Bacteria</taxon>
        <taxon>Pseudomonadati</taxon>
        <taxon>Bacteroidota</taxon>
        <taxon>Flavobacteriia</taxon>
        <taxon>Flavobacteriales</taxon>
        <taxon>Weeksellaceae</taxon>
        <taxon>Frigoriflavimonas</taxon>
    </lineage>
</organism>